<dbReference type="GO" id="GO:0000976">
    <property type="term" value="F:transcription cis-regulatory region binding"/>
    <property type="evidence" value="ECO:0007669"/>
    <property type="project" value="TreeGrafter"/>
</dbReference>
<dbReference type="EMBL" id="CP015118">
    <property type="protein sequence ID" value="ARN18601.1"/>
    <property type="molecule type" value="Genomic_DNA"/>
</dbReference>
<keyword evidence="7" id="KW-1185">Reference proteome</keyword>
<dbReference type="RefSeq" id="WP_085748833.1">
    <property type="nucleotide sequence ID" value="NZ_BSPR01000010.1"/>
</dbReference>
<keyword evidence="4" id="KW-0238">DNA-binding</keyword>
<feature type="domain" description="DNA-binding protein H-NS-like C-terminal" evidence="5">
    <location>
        <begin position="74"/>
        <end position="119"/>
    </location>
</feature>
<reference evidence="6 7" key="1">
    <citation type="submission" date="2016-04" db="EMBL/GenBank/DDBJ databases">
        <title>Complete genome sequence of natural rubber-degrading, novel Gram-negative bacterium, Rhizobacter gummiphilus strain NS21.</title>
        <authorList>
            <person name="Tabata M."/>
            <person name="Kasai D."/>
            <person name="Fukuda M."/>
        </authorList>
    </citation>
    <scope>NUCLEOTIDE SEQUENCE [LARGE SCALE GENOMIC DNA]</scope>
    <source>
        <strain evidence="6 7">NS21</strain>
    </source>
</reference>
<name>A0A1W6L2U5_9BURK</name>
<dbReference type="Pfam" id="PF00816">
    <property type="entry name" value="Histone_HNS"/>
    <property type="match status" value="1"/>
</dbReference>
<dbReference type="Gene3D" id="4.10.430.10">
    <property type="entry name" value="Histone-like protein H-NS, C-terminal domain"/>
    <property type="match status" value="1"/>
</dbReference>
<dbReference type="KEGG" id="rgu:A4W93_00975"/>
<evidence type="ECO:0000256" key="2">
    <source>
        <dbReference type="ARBA" id="ARBA00010610"/>
    </source>
</evidence>
<dbReference type="PANTHER" id="PTHR38097">
    <property type="match status" value="1"/>
</dbReference>
<dbReference type="InterPro" id="IPR027444">
    <property type="entry name" value="H-NS_C_dom"/>
</dbReference>
<comment type="similarity">
    <text evidence="2">Belongs to the histone-like protein H-NS family.</text>
</comment>
<dbReference type="GO" id="GO:0032993">
    <property type="term" value="C:protein-DNA complex"/>
    <property type="evidence" value="ECO:0007669"/>
    <property type="project" value="TreeGrafter"/>
</dbReference>
<dbReference type="GO" id="GO:0009295">
    <property type="term" value="C:nucleoid"/>
    <property type="evidence" value="ECO:0007669"/>
    <property type="project" value="UniProtKB-SubCell"/>
</dbReference>
<dbReference type="GO" id="GO:0003681">
    <property type="term" value="F:bent DNA binding"/>
    <property type="evidence" value="ECO:0007669"/>
    <property type="project" value="TreeGrafter"/>
</dbReference>
<gene>
    <name evidence="6" type="ORF">A4W93_00975</name>
</gene>
<evidence type="ECO:0000259" key="5">
    <source>
        <dbReference type="SMART" id="SM00528"/>
    </source>
</evidence>
<evidence type="ECO:0000256" key="4">
    <source>
        <dbReference type="ARBA" id="ARBA00023125"/>
    </source>
</evidence>
<organism evidence="6 7">
    <name type="scientific">Piscinibacter gummiphilus</name>
    <dbReference type="NCBI Taxonomy" id="946333"/>
    <lineage>
        <taxon>Bacteria</taxon>
        <taxon>Pseudomonadati</taxon>
        <taxon>Pseudomonadota</taxon>
        <taxon>Betaproteobacteria</taxon>
        <taxon>Burkholderiales</taxon>
        <taxon>Sphaerotilaceae</taxon>
        <taxon>Piscinibacter</taxon>
    </lineage>
</organism>
<dbReference type="GO" id="GO:0001217">
    <property type="term" value="F:DNA-binding transcription repressor activity"/>
    <property type="evidence" value="ECO:0007669"/>
    <property type="project" value="TreeGrafter"/>
</dbReference>
<dbReference type="AlphaFoldDB" id="A0A1W6L2U5"/>
<dbReference type="GO" id="GO:0003680">
    <property type="term" value="F:minor groove of adenine-thymine-rich DNA binding"/>
    <property type="evidence" value="ECO:0007669"/>
    <property type="project" value="TreeGrafter"/>
</dbReference>
<dbReference type="PANTHER" id="PTHR38097:SF2">
    <property type="entry name" value="DNA-BINDING PROTEIN STPA"/>
    <property type="match status" value="1"/>
</dbReference>
<dbReference type="SUPFAM" id="SSF81273">
    <property type="entry name" value="H-NS histone-like proteins"/>
    <property type="match status" value="1"/>
</dbReference>
<dbReference type="SMART" id="SM00528">
    <property type="entry name" value="HNS"/>
    <property type="match status" value="1"/>
</dbReference>
<evidence type="ECO:0000256" key="1">
    <source>
        <dbReference type="ARBA" id="ARBA00004453"/>
    </source>
</evidence>
<keyword evidence="3" id="KW-0963">Cytoplasm</keyword>
<dbReference type="GO" id="GO:0005829">
    <property type="term" value="C:cytosol"/>
    <property type="evidence" value="ECO:0007669"/>
    <property type="project" value="TreeGrafter"/>
</dbReference>
<dbReference type="STRING" id="946333.A4W93_00975"/>
<dbReference type="Proteomes" id="UP000193427">
    <property type="component" value="Chromosome"/>
</dbReference>
<sequence length="122" mass="13237">MAKTIAQMTAEIEKLQRQIEAARSREVDGVVGRIREAIDFYGLTPEQLFGSKAKTQGNGKASRRTAAKPVKPVKPARAKVKLPAKYADGTGNEWTGRGSTPRWLQDALAAGKSKEDFALQAP</sequence>
<dbReference type="OrthoDB" id="5297879at2"/>
<evidence type="ECO:0000256" key="3">
    <source>
        <dbReference type="ARBA" id="ARBA00022490"/>
    </source>
</evidence>
<comment type="subcellular location">
    <subcellularLocation>
        <location evidence="1">Cytoplasm</location>
        <location evidence="1">Nucleoid</location>
    </subcellularLocation>
</comment>
<dbReference type="InterPro" id="IPR037150">
    <property type="entry name" value="H-NS_C_dom_sf"/>
</dbReference>
<evidence type="ECO:0000313" key="6">
    <source>
        <dbReference type="EMBL" id="ARN18601.1"/>
    </source>
</evidence>
<evidence type="ECO:0000313" key="7">
    <source>
        <dbReference type="Proteomes" id="UP000193427"/>
    </source>
</evidence>
<accession>A0A1W6L2U5</accession>
<protein>
    <recommendedName>
        <fullName evidence="5">DNA-binding protein H-NS-like C-terminal domain-containing protein</fullName>
    </recommendedName>
</protein>
<proteinExistence type="inferred from homology"/>